<name>A0ABX5X249_9GAMM</name>
<dbReference type="Pfam" id="PF13302">
    <property type="entry name" value="Acetyltransf_3"/>
    <property type="match status" value="1"/>
</dbReference>
<gene>
    <name evidence="5" type="ORF">FM037_18295</name>
</gene>
<keyword evidence="2" id="KW-0012">Acyltransferase</keyword>
<dbReference type="PANTHER" id="PTHR43792">
    <property type="entry name" value="GNAT FAMILY, PUTATIVE (AFU_ORTHOLOGUE AFUA_3G00765)-RELATED-RELATED"/>
    <property type="match status" value="1"/>
</dbReference>
<accession>A0ABX5X249</accession>
<dbReference type="Proteomes" id="UP000315947">
    <property type="component" value="Chromosome"/>
</dbReference>
<dbReference type="InterPro" id="IPR016181">
    <property type="entry name" value="Acyl_CoA_acyltransferase"/>
</dbReference>
<feature type="domain" description="N-acetyltransferase" evidence="4">
    <location>
        <begin position="10"/>
        <end position="149"/>
    </location>
</feature>
<sequence>MEQILLETERLILRPFELSDAVQVANLAGDPKVSSSTMNIPYPYTLDMAKGWISTHVARWQDSSGLIYAVTEKETDRLLGTVSLVQIFGKKAELGYWFGVPFWGLGYCSEAVTALIDFSFTKLGIDHLHGEHLSSNPASGRVMIKNGMKPVASIKRENRDGLLSSVETYERKCPQI</sequence>
<evidence type="ECO:0000259" key="4">
    <source>
        <dbReference type="Pfam" id="PF13302"/>
    </source>
</evidence>
<keyword evidence="1" id="KW-0808">Transferase</keyword>
<keyword evidence="6" id="KW-1185">Reference proteome</keyword>
<dbReference type="RefSeq" id="WP_144047162.1">
    <property type="nucleotide sequence ID" value="NZ_CP041614.1"/>
</dbReference>
<protein>
    <submittedName>
        <fullName evidence="5">GNAT family N-acetyltransferase</fullName>
    </submittedName>
</protein>
<evidence type="ECO:0000313" key="6">
    <source>
        <dbReference type="Proteomes" id="UP000315947"/>
    </source>
</evidence>
<evidence type="ECO:0000313" key="5">
    <source>
        <dbReference type="EMBL" id="QDO84812.1"/>
    </source>
</evidence>
<dbReference type="PANTHER" id="PTHR43792:SF8">
    <property type="entry name" value="[RIBOSOMAL PROTEIN US5]-ALANINE N-ACETYLTRANSFERASE"/>
    <property type="match status" value="1"/>
</dbReference>
<proteinExistence type="inferred from homology"/>
<dbReference type="Gene3D" id="3.40.630.30">
    <property type="match status" value="1"/>
</dbReference>
<reference evidence="5 6" key="1">
    <citation type="submission" date="2019-07" db="EMBL/GenBank/DDBJ databases">
        <title>Shewanella sp. YLB-06 whole genomic sequence.</title>
        <authorList>
            <person name="Yu L."/>
        </authorList>
    </citation>
    <scope>NUCLEOTIDE SEQUENCE [LARGE SCALE GENOMIC DNA]</scope>
    <source>
        <strain evidence="5 6">YLB-06</strain>
    </source>
</reference>
<dbReference type="InterPro" id="IPR051531">
    <property type="entry name" value="N-acetyltransferase"/>
</dbReference>
<dbReference type="InterPro" id="IPR000182">
    <property type="entry name" value="GNAT_dom"/>
</dbReference>
<evidence type="ECO:0000256" key="3">
    <source>
        <dbReference type="ARBA" id="ARBA00038502"/>
    </source>
</evidence>
<organism evidence="5 6">
    <name type="scientific">Shewanella psychropiezotolerans</name>
    <dbReference type="NCBI Taxonomy" id="2593655"/>
    <lineage>
        <taxon>Bacteria</taxon>
        <taxon>Pseudomonadati</taxon>
        <taxon>Pseudomonadota</taxon>
        <taxon>Gammaproteobacteria</taxon>
        <taxon>Alteromonadales</taxon>
        <taxon>Shewanellaceae</taxon>
        <taxon>Shewanella</taxon>
    </lineage>
</organism>
<dbReference type="SUPFAM" id="SSF55729">
    <property type="entry name" value="Acyl-CoA N-acyltransferases (Nat)"/>
    <property type="match status" value="1"/>
</dbReference>
<evidence type="ECO:0000256" key="1">
    <source>
        <dbReference type="ARBA" id="ARBA00022679"/>
    </source>
</evidence>
<evidence type="ECO:0000256" key="2">
    <source>
        <dbReference type="ARBA" id="ARBA00023315"/>
    </source>
</evidence>
<comment type="similarity">
    <text evidence="3">Belongs to the acetyltransferase family. RimJ subfamily.</text>
</comment>
<dbReference type="EMBL" id="CP041614">
    <property type="protein sequence ID" value="QDO84812.1"/>
    <property type="molecule type" value="Genomic_DNA"/>
</dbReference>